<organism evidence="13 14">
    <name type="scientific">Sphaerotilus uruguayifluvii</name>
    <dbReference type="NCBI Taxonomy" id="2735897"/>
    <lineage>
        <taxon>Bacteria</taxon>
        <taxon>Pseudomonadati</taxon>
        <taxon>Pseudomonadota</taxon>
        <taxon>Betaproteobacteria</taxon>
        <taxon>Burkholderiales</taxon>
        <taxon>Sphaerotilaceae</taxon>
        <taxon>Sphaerotilus</taxon>
    </lineage>
</organism>
<dbReference type="PANTHER" id="PTHR11956">
    <property type="entry name" value="ARGINYL-TRNA SYNTHETASE"/>
    <property type="match status" value="1"/>
</dbReference>
<dbReference type="InterPro" id="IPR014729">
    <property type="entry name" value="Rossmann-like_a/b/a_fold"/>
</dbReference>
<evidence type="ECO:0000256" key="10">
    <source>
        <dbReference type="RuleBase" id="RU363038"/>
    </source>
</evidence>
<evidence type="ECO:0000256" key="1">
    <source>
        <dbReference type="ARBA" id="ARBA00005594"/>
    </source>
</evidence>
<dbReference type="Pfam" id="PF03485">
    <property type="entry name" value="Arg_tRNA_synt_N"/>
    <property type="match status" value="1"/>
</dbReference>
<evidence type="ECO:0000256" key="8">
    <source>
        <dbReference type="ARBA" id="ARBA00049339"/>
    </source>
</evidence>
<evidence type="ECO:0000256" key="4">
    <source>
        <dbReference type="ARBA" id="ARBA00022741"/>
    </source>
</evidence>
<evidence type="ECO:0000256" key="6">
    <source>
        <dbReference type="ARBA" id="ARBA00022917"/>
    </source>
</evidence>
<dbReference type="PROSITE" id="PS00178">
    <property type="entry name" value="AA_TRNA_LIGASE_I"/>
    <property type="match status" value="1"/>
</dbReference>
<dbReference type="InterPro" id="IPR035684">
    <property type="entry name" value="ArgRS_core"/>
</dbReference>
<comment type="similarity">
    <text evidence="1 9 10">Belongs to the class-I aminoacyl-tRNA synthetase family.</text>
</comment>
<dbReference type="InterPro" id="IPR001412">
    <property type="entry name" value="aa-tRNA-synth_I_CS"/>
</dbReference>
<reference evidence="13 14" key="1">
    <citation type="submission" date="2020-05" db="EMBL/GenBank/DDBJ databases">
        <title>Genomic Encyclopedia of Type Strains, Phase IV (KMG-V): Genome sequencing to study the core and pangenomes of soil and plant-associated prokaryotes.</title>
        <authorList>
            <person name="Whitman W."/>
        </authorList>
    </citation>
    <scope>NUCLEOTIDE SEQUENCE [LARGE SCALE GENOMIC DNA]</scope>
    <source>
        <strain evidence="13 14">C29</strain>
    </source>
</reference>
<evidence type="ECO:0000313" key="13">
    <source>
        <dbReference type="EMBL" id="NRT54449.1"/>
    </source>
</evidence>
<evidence type="ECO:0000256" key="7">
    <source>
        <dbReference type="ARBA" id="ARBA00023146"/>
    </source>
</evidence>
<dbReference type="PANTHER" id="PTHR11956:SF5">
    <property type="entry name" value="ARGININE--TRNA LIGASE, CYTOPLASMIC"/>
    <property type="match status" value="1"/>
</dbReference>
<comment type="subcellular location">
    <subcellularLocation>
        <location evidence="9">Cytoplasm</location>
    </subcellularLocation>
</comment>
<dbReference type="InterPro" id="IPR001278">
    <property type="entry name" value="Arg-tRNA-ligase"/>
</dbReference>
<comment type="caution">
    <text evidence="13">The sequence shown here is derived from an EMBL/GenBank/DDBJ whole genome shotgun (WGS) entry which is preliminary data.</text>
</comment>
<keyword evidence="2 9" id="KW-0963">Cytoplasm</keyword>
<name>A0ABX2FXA3_9BURK</name>
<dbReference type="Gene3D" id="1.10.730.10">
    <property type="entry name" value="Isoleucyl-tRNA Synthetase, Domain 1"/>
    <property type="match status" value="1"/>
</dbReference>
<dbReference type="EC" id="6.1.1.19" evidence="9"/>
<dbReference type="EMBL" id="JABSNM010000001">
    <property type="protein sequence ID" value="NRT54449.1"/>
    <property type="molecule type" value="Genomic_DNA"/>
</dbReference>
<evidence type="ECO:0000256" key="5">
    <source>
        <dbReference type="ARBA" id="ARBA00022840"/>
    </source>
</evidence>
<proteinExistence type="inferred from homology"/>
<dbReference type="InterPro" id="IPR036695">
    <property type="entry name" value="Arg-tRNA-synth_N_sf"/>
</dbReference>
<dbReference type="PRINTS" id="PR01038">
    <property type="entry name" value="TRNASYNTHARG"/>
</dbReference>
<accession>A0ABX2FXA3</accession>
<dbReference type="HAMAP" id="MF_00123">
    <property type="entry name" value="Arg_tRNA_synth"/>
    <property type="match status" value="1"/>
</dbReference>
<evidence type="ECO:0000256" key="2">
    <source>
        <dbReference type="ARBA" id="ARBA00022490"/>
    </source>
</evidence>
<dbReference type="InterPro" id="IPR005148">
    <property type="entry name" value="Arg-tRNA-synth_N"/>
</dbReference>
<feature type="short sequence motif" description="'HIGH' region" evidence="9">
    <location>
        <begin position="128"/>
        <end position="138"/>
    </location>
</feature>
<dbReference type="Gene3D" id="3.40.50.620">
    <property type="entry name" value="HUPs"/>
    <property type="match status" value="1"/>
</dbReference>
<evidence type="ECO:0000259" key="11">
    <source>
        <dbReference type="SMART" id="SM00836"/>
    </source>
</evidence>
<dbReference type="SUPFAM" id="SSF52374">
    <property type="entry name" value="Nucleotidylyl transferase"/>
    <property type="match status" value="1"/>
</dbReference>
<keyword evidence="5 9" id="KW-0067">ATP-binding</keyword>
<comment type="subunit">
    <text evidence="9">Monomer.</text>
</comment>
<dbReference type="Gene3D" id="3.30.1360.70">
    <property type="entry name" value="Arginyl tRNA synthetase N-terminal domain"/>
    <property type="match status" value="1"/>
</dbReference>
<dbReference type="GO" id="GO:0004814">
    <property type="term" value="F:arginine-tRNA ligase activity"/>
    <property type="evidence" value="ECO:0007669"/>
    <property type="project" value="UniProtKB-EC"/>
</dbReference>
<dbReference type="SMART" id="SM01016">
    <property type="entry name" value="Arg_tRNA_synt_N"/>
    <property type="match status" value="1"/>
</dbReference>
<dbReference type="SUPFAM" id="SSF55190">
    <property type="entry name" value="Arginyl-tRNA synthetase (ArgRS), N-terminal 'additional' domain"/>
    <property type="match status" value="1"/>
</dbReference>
<dbReference type="Proteomes" id="UP001516061">
    <property type="component" value="Unassembled WGS sequence"/>
</dbReference>
<dbReference type="InterPro" id="IPR009080">
    <property type="entry name" value="tRNAsynth_Ia_anticodon-bd"/>
</dbReference>
<dbReference type="CDD" id="cd00671">
    <property type="entry name" value="ArgRS_core"/>
    <property type="match status" value="1"/>
</dbReference>
<evidence type="ECO:0000259" key="12">
    <source>
        <dbReference type="SMART" id="SM01016"/>
    </source>
</evidence>
<keyword evidence="7 9" id="KW-0030">Aminoacyl-tRNA synthetase</keyword>
<dbReference type="Pfam" id="PF05746">
    <property type="entry name" value="DALR_1"/>
    <property type="match status" value="1"/>
</dbReference>
<dbReference type="Pfam" id="PF00750">
    <property type="entry name" value="tRNA-synt_1d"/>
    <property type="match status" value="1"/>
</dbReference>
<feature type="domain" description="Arginyl tRNA synthetase N-terminal" evidence="12">
    <location>
        <begin position="6"/>
        <end position="92"/>
    </location>
</feature>
<keyword evidence="14" id="KW-1185">Reference proteome</keyword>
<dbReference type="NCBIfam" id="TIGR00456">
    <property type="entry name" value="argS"/>
    <property type="match status" value="1"/>
</dbReference>
<keyword evidence="6 9" id="KW-0648">Protein biosynthesis</keyword>
<protein>
    <recommendedName>
        <fullName evidence="9">Arginine--tRNA ligase</fullName>
        <ecNumber evidence="9">6.1.1.19</ecNumber>
    </recommendedName>
    <alternativeName>
        <fullName evidence="9">Arginyl-tRNA synthetase</fullName>
        <shortName evidence="9">ArgRS</shortName>
    </alternativeName>
</protein>
<gene>
    <name evidence="9" type="primary">argS</name>
    <name evidence="13" type="ORF">HNQ01_000156</name>
</gene>
<evidence type="ECO:0000256" key="3">
    <source>
        <dbReference type="ARBA" id="ARBA00022598"/>
    </source>
</evidence>
<dbReference type="SUPFAM" id="SSF47323">
    <property type="entry name" value="Anticodon-binding domain of a subclass of class I aminoacyl-tRNA synthetases"/>
    <property type="match status" value="1"/>
</dbReference>
<dbReference type="RefSeq" id="WP_173803408.1">
    <property type="nucleotide sequence ID" value="NZ_JABSNM010000001.1"/>
</dbReference>
<comment type="catalytic activity">
    <reaction evidence="8 9">
        <text>tRNA(Arg) + L-arginine + ATP = L-arginyl-tRNA(Arg) + AMP + diphosphate</text>
        <dbReference type="Rhea" id="RHEA:20301"/>
        <dbReference type="Rhea" id="RHEA-COMP:9658"/>
        <dbReference type="Rhea" id="RHEA-COMP:9673"/>
        <dbReference type="ChEBI" id="CHEBI:30616"/>
        <dbReference type="ChEBI" id="CHEBI:32682"/>
        <dbReference type="ChEBI" id="CHEBI:33019"/>
        <dbReference type="ChEBI" id="CHEBI:78442"/>
        <dbReference type="ChEBI" id="CHEBI:78513"/>
        <dbReference type="ChEBI" id="CHEBI:456215"/>
        <dbReference type="EC" id="6.1.1.19"/>
    </reaction>
</comment>
<feature type="domain" description="DALR anticodon binding" evidence="11">
    <location>
        <begin position="440"/>
        <end position="561"/>
    </location>
</feature>
<evidence type="ECO:0000256" key="9">
    <source>
        <dbReference type="HAMAP-Rule" id="MF_00123"/>
    </source>
</evidence>
<keyword evidence="3 9" id="KW-0436">Ligase</keyword>
<dbReference type="InterPro" id="IPR008909">
    <property type="entry name" value="DALR_anticod-bd"/>
</dbReference>
<sequence>MIQAKEQLLAALGDALAEIAPGAAIEPAFESPKQAAHGDLACTAAMQLARPQKKNPRELAGALIAALQARPAVQQWVEAMEIAGPGFINIRLKPAARQQVVAQVLAEGAGFGQAAANGRKVMVEFVSANPTGPLHVGHGRQGALGDALCNLYASQGWQVHREFYYNDAGVQIATLANSTQCRLKGLKPGDAEWPESAYNGDYIQDIADAFLARATVKADDREFTASGDPDDLDSIRQFAVAYLRHEQDLDLRAFGVRFDHYYLESSLYTSGRVEEAVAKLVAAGKTFEEGGALWLRSTDYGDDKDRVMRKSDGGYTYFVPDVAYHVHKWQRGFDKVVNVQGSDHHGTIARVRAGLQAAGVGIPTGWPDYVLHKMVTVMKGGEEVKISKRAGSYVTLRDLIEWTSRDAVRFFLISRKADTEFVFDVDLALKANDENPVFYVQYAHARICSVLEKWKAEHGGDPAVLATADLSVLDAPTEFALMNRLAEYPEMLARAAEGLAPHDVAFYLRDLASAYHSYYAAVRFLDGSAAAMAARMALLQATAQVLRNALAVLGVNAPERM</sequence>
<dbReference type="SMART" id="SM00836">
    <property type="entry name" value="DALR_1"/>
    <property type="match status" value="1"/>
</dbReference>
<evidence type="ECO:0000313" key="14">
    <source>
        <dbReference type="Proteomes" id="UP001516061"/>
    </source>
</evidence>
<keyword evidence="4 9" id="KW-0547">Nucleotide-binding</keyword>